<name>A0A4U5MMJ8_STECR</name>
<keyword evidence="2" id="KW-1185">Reference proteome</keyword>
<dbReference type="EMBL" id="AZBU02000007">
    <property type="protein sequence ID" value="TKR70704.1"/>
    <property type="molecule type" value="Genomic_DNA"/>
</dbReference>
<dbReference type="Proteomes" id="UP000298663">
    <property type="component" value="Unassembled WGS sequence"/>
</dbReference>
<dbReference type="AlphaFoldDB" id="A0A4U5MMJ8"/>
<gene>
    <name evidence="1" type="ORF">L596_022693</name>
</gene>
<evidence type="ECO:0000313" key="1">
    <source>
        <dbReference type="EMBL" id="TKR70704.1"/>
    </source>
</evidence>
<organism evidence="1 2">
    <name type="scientific">Steinernema carpocapsae</name>
    <name type="common">Entomopathogenic nematode</name>
    <dbReference type="NCBI Taxonomy" id="34508"/>
    <lineage>
        <taxon>Eukaryota</taxon>
        <taxon>Metazoa</taxon>
        <taxon>Ecdysozoa</taxon>
        <taxon>Nematoda</taxon>
        <taxon>Chromadorea</taxon>
        <taxon>Rhabditida</taxon>
        <taxon>Tylenchina</taxon>
        <taxon>Panagrolaimomorpha</taxon>
        <taxon>Strongyloidoidea</taxon>
        <taxon>Steinernematidae</taxon>
        <taxon>Steinernema</taxon>
    </lineage>
</organism>
<reference evidence="1 2" key="2">
    <citation type="journal article" date="2019" name="G3 (Bethesda)">
        <title>Hybrid Assembly of the Genome of the Entomopathogenic Nematode Steinernema carpocapsae Identifies the X-Chromosome.</title>
        <authorList>
            <person name="Serra L."/>
            <person name="Macchietto M."/>
            <person name="Macias-Munoz A."/>
            <person name="McGill C.J."/>
            <person name="Rodriguez I.M."/>
            <person name="Rodriguez B."/>
            <person name="Murad R."/>
            <person name="Mortazavi A."/>
        </authorList>
    </citation>
    <scope>NUCLEOTIDE SEQUENCE [LARGE SCALE GENOMIC DNA]</scope>
    <source>
        <strain evidence="1 2">ALL</strain>
    </source>
</reference>
<accession>A0A4U5MMJ8</accession>
<sequence>MDRTPIEFIKNVVNQFPKDAATTVSRMSELSSNWSRISQKRREKTNIETYLHLTKEGLFYNCYSGDLTTFDSRFHELFIAVISGQMDDSSKPLTDDLLNRLLAILSRQHTRHNWVLVECCDHLFEQKSTVLKRILDAIPGTKLLEIIGEFQAHRILKNSQIIKNYLWLPESLEPVVLSMIENCHSVTFSGGVQLHRQRFVDKFVEAMDKASGKTQTLDNERKELNRKWQNGFIQEWRIYGFSFHFTFP</sequence>
<evidence type="ECO:0000313" key="2">
    <source>
        <dbReference type="Proteomes" id="UP000298663"/>
    </source>
</evidence>
<reference evidence="1 2" key="1">
    <citation type="journal article" date="2015" name="Genome Biol.">
        <title>Comparative genomics of Steinernema reveals deeply conserved gene regulatory networks.</title>
        <authorList>
            <person name="Dillman A.R."/>
            <person name="Macchietto M."/>
            <person name="Porter C.F."/>
            <person name="Rogers A."/>
            <person name="Williams B."/>
            <person name="Antoshechkin I."/>
            <person name="Lee M.M."/>
            <person name="Goodwin Z."/>
            <person name="Lu X."/>
            <person name="Lewis E.E."/>
            <person name="Goodrich-Blair H."/>
            <person name="Stock S.P."/>
            <person name="Adams B.J."/>
            <person name="Sternberg P.W."/>
            <person name="Mortazavi A."/>
        </authorList>
    </citation>
    <scope>NUCLEOTIDE SEQUENCE [LARGE SCALE GENOMIC DNA]</scope>
    <source>
        <strain evidence="1 2">ALL</strain>
    </source>
</reference>
<comment type="caution">
    <text evidence="1">The sequence shown here is derived from an EMBL/GenBank/DDBJ whole genome shotgun (WGS) entry which is preliminary data.</text>
</comment>
<protein>
    <submittedName>
        <fullName evidence="1">Uncharacterized protein</fullName>
    </submittedName>
</protein>
<proteinExistence type="predicted"/>